<evidence type="ECO:0000256" key="1">
    <source>
        <dbReference type="SAM" id="Phobius"/>
    </source>
</evidence>
<keyword evidence="1" id="KW-0472">Membrane</keyword>
<gene>
    <name evidence="2" type="ORF">K1X11_006260</name>
</gene>
<protein>
    <recommendedName>
        <fullName evidence="4">DUF4252 domain-containing protein</fullName>
    </recommendedName>
</protein>
<accession>A0ABZ1CCK9</accession>
<keyword evidence="3" id="KW-1185">Reference proteome</keyword>
<organism evidence="2 3">
    <name type="scientific">Actomonas aquatica</name>
    <dbReference type="NCBI Taxonomy" id="2866162"/>
    <lineage>
        <taxon>Bacteria</taxon>
        <taxon>Pseudomonadati</taxon>
        <taxon>Verrucomicrobiota</taxon>
        <taxon>Opitutia</taxon>
        <taxon>Opitutales</taxon>
        <taxon>Opitutaceae</taxon>
        <taxon>Actomonas</taxon>
    </lineage>
</organism>
<keyword evidence="1" id="KW-0812">Transmembrane</keyword>
<proteinExistence type="predicted"/>
<evidence type="ECO:0008006" key="4">
    <source>
        <dbReference type="Google" id="ProtNLM"/>
    </source>
</evidence>
<dbReference type="RefSeq" id="WP_221030879.1">
    <property type="nucleotide sequence ID" value="NZ_CP139781.1"/>
</dbReference>
<evidence type="ECO:0000313" key="2">
    <source>
        <dbReference type="EMBL" id="WRQ89003.1"/>
    </source>
</evidence>
<keyword evidence="1" id="KW-1133">Transmembrane helix</keyword>
<dbReference type="EMBL" id="CP139781">
    <property type="protein sequence ID" value="WRQ89003.1"/>
    <property type="molecule type" value="Genomic_DNA"/>
</dbReference>
<reference evidence="2 3" key="1">
    <citation type="submission" date="2021-08" db="EMBL/GenBank/DDBJ databases">
        <authorList>
            <person name="Zhang D."/>
            <person name="Zhang A."/>
            <person name="Wang L."/>
        </authorList>
    </citation>
    <scope>NUCLEOTIDE SEQUENCE [LARGE SCALE GENOMIC DNA]</scope>
    <source>
        <strain evidence="2 3">WL0086</strain>
    </source>
</reference>
<reference evidence="2 3" key="2">
    <citation type="submission" date="2023-12" db="EMBL/GenBank/DDBJ databases">
        <title>Description of an unclassified Opitutus bacterium of Verrucomicrobiota.</title>
        <authorList>
            <person name="Zhang D.-F."/>
        </authorList>
    </citation>
    <scope>NUCLEOTIDE SEQUENCE [LARGE SCALE GENOMIC DNA]</scope>
    <source>
        <strain evidence="2 3">WL0086</strain>
    </source>
</reference>
<evidence type="ECO:0000313" key="3">
    <source>
        <dbReference type="Proteomes" id="UP000738431"/>
    </source>
</evidence>
<sequence length="207" mass="22425">MTTSASPSTSSRPARRGFRWLHWLFVMLAAMTVVAVVEAASMFRLSREAGELRSAIHRVVKGDATTTVQFSVGPGAIGLVRFVAGFVDDVPPEALRAMEAVHSASVGVYQLDSAPSLNERIAMMEVTAANMREDGWHRVVAVRDGDDVVMVFSPEAAADPDALELCLVVCSDDELVVVSANGRTEPLQAIAREHSREWREAAAAERF</sequence>
<feature type="transmembrane region" description="Helical" evidence="1">
    <location>
        <begin position="20"/>
        <end position="43"/>
    </location>
</feature>
<name>A0ABZ1CCK9_9BACT</name>
<dbReference type="Proteomes" id="UP000738431">
    <property type="component" value="Chromosome"/>
</dbReference>